<proteinExistence type="predicted"/>
<dbReference type="AlphaFoldDB" id="A0A0F9HL65"/>
<sequence>MFGSSPTPREFEPIPILKFVPGDRHRYIVLSDTVEGLYVHYTDRTYLCPHLDCPLCDFGRVPRYYAYLTVGREKRKYLLRLTDTPANELIAVHPRPGDVLDVECKAVRRPLIVKRYGQVALGPEHVVTRLDQLRTLWALFCLGSLPATRDVDELILLAAGSARAELANTTLIGQD</sequence>
<dbReference type="EMBL" id="LAZR01022266">
    <property type="protein sequence ID" value="KKL82475.1"/>
    <property type="molecule type" value="Genomic_DNA"/>
</dbReference>
<protein>
    <submittedName>
        <fullName evidence="1">Uncharacterized protein</fullName>
    </submittedName>
</protein>
<accession>A0A0F9HL65</accession>
<reference evidence="1" key="1">
    <citation type="journal article" date="2015" name="Nature">
        <title>Complex archaea that bridge the gap between prokaryotes and eukaryotes.</title>
        <authorList>
            <person name="Spang A."/>
            <person name="Saw J.H."/>
            <person name="Jorgensen S.L."/>
            <person name="Zaremba-Niedzwiedzka K."/>
            <person name="Martijn J."/>
            <person name="Lind A.E."/>
            <person name="van Eijk R."/>
            <person name="Schleper C."/>
            <person name="Guy L."/>
            <person name="Ettema T.J."/>
        </authorList>
    </citation>
    <scope>NUCLEOTIDE SEQUENCE</scope>
</reference>
<gene>
    <name evidence="1" type="ORF">LCGC14_1984400</name>
</gene>
<name>A0A0F9HL65_9ZZZZ</name>
<organism evidence="1">
    <name type="scientific">marine sediment metagenome</name>
    <dbReference type="NCBI Taxonomy" id="412755"/>
    <lineage>
        <taxon>unclassified sequences</taxon>
        <taxon>metagenomes</taxon>
        <taxon>ecological metagenomes</taxon>
    </lineage>
</organism>
<comment type="caution">
    <text evidence="1">The sequence shown here is derived from an EMBL/GenBank/DDBJ whole genome shotgun (WGS) entry which is preliminary data.</text>
</comment>
<evidence type="ECO:0000313" key="1">
    <source>
        <dbReference type="EMBL" id="KKL82475.1"/>
    </source>
</evidence>